<proteinExistence type="predicted"/>
<dbReference type="AlphaFoldDB" id="B0DF50"/>
<dbReference type="RefSeq" id="XP_001882639.1">
    <property type="nucleotide sequence ID" value="XM_001882604.1"/>
</dbReference>
<dbReference type="HOGENOM" id="CLU_1250854_0_0_1"/>
<organism evidence="3">
    <name type="scientific">Laccaria bicolor (strain S238N-H82 / ATCC MYA-4686)</name>
    <name type="common">Bicoloured deceiver</name>
    <name type="synonym">Laccaria laccata var. bicolor</name>
    <dbReference type="NCBI Taxonomy" id="486041"/>
    <lineage>
        <taxon>Eukaryota</taxon>
        <taxon>Fungi</taxon>
        <taxon>Dikarya</taxon>
        <taxon>Basidiomycota</taxon>
        <taxon>Agaricomycotina</taxon>
        <taxon>Agaricomycetes</taxon>
        <taxon>Agaricomycetidae</taxon>
        <taxon>Agaricales</taxon>
        <taxon>Agaricineae</taxon>
        <taxon>Hydnangiaceae</taxon>
        <taxon>Laccaria</taxon>
    </lineage>
</organism>
<evidence type="ECO:0000313" key="3">
    <source>
        <dbReference type="Proteomes" id="UP000001194"/>
    </source>
</evidence>
<keyword evidence="3" id="KW-1185">Reference proteome</keyword>
<feature type="compositionally biased region" description="Polar residues" evidence="1">
    <location>
        <begin position="161"/>
        <end position="177"/>
    </location>
</feature>
<protein>
    <submittedName>
        <fullName evidence="2">Predicted protein</fullName>
    </submittedName>
</protein>
<name>B0DF50_LACBS</name>
<feature type="region of interest" description="Disordered" evidence="1">
    <location>
        <begin position="85"/>
        <end position="110"/>
    </location>
</feature>
<evidence type="ECO:0000256" key="1">
    <source>
        <dbReference type="SAM" id="MobiDB-lite"/>
    </source>
</evidence>
<reference evidence="2 3" key="1">
    <citation type="journal article" date="2008" name="Nature">
        <title>The genome of Laccaria bicolor provides insights into mycorrhizal symbiosis.</title>
        <authorList>
            <person name="Martin F."/>
            <person name="Aerts A."/>
            <person name="Ahren D."/>
            <person name="Brun A."/>
            <person name="Danchin E.G.J."/>
            <person name="Duchaussoy F."/>
            <person name="Gibon J."/>
            <person name="Kohler A."/>
            <person name="Lindquist E."/>
            <person name="Pereda V."/>
            <person name="Salamov A."/>
            <person name="Shapiro H.J."/>
            <person name="Wuyts J."/>
            <person name="Blaudez D."/>
            <person name="Buee M."/>
            <person name="Brokstein P."/>
            <person name="Canbaeck B."/>
            <person name="Cohen D."/>
            <person name="Courty P.E."/>
            <person name="Coutinho P.M."/>
            <person name="Delaruelle C."/>
            <person name="Detter J.C."/>
            <person name="Deveau A."/>
            <person name="DiFazio S."/>
            <person name="Duplessis S."/>
            <person name="Fraissinet-Tachet L."/>
            <person name="Lucic E."/>
            <person name="Frey-Klett P."/>
            <person name="Fourrey C."/>
            <person name="Feussner I."/>
            <person name="Gay G."/>
            <person name="Grimwood J."/>
            <person name="Hoegger P.J."/>
            <person name="Jain P."/>
            <person name="Kilaru S."/>
            <person name="Labbe J."/>
            <person name="Lin Y.C."/>
            <person name="Legue V."/>
            <person name="Le Tacon F."/>
            <person name="Marmeisse R."/>
            <person name="Melayah D."/>
            <person name="Montanini B."/>
            <person name="Muratet M."/>
            <person name="Nehls U."/>
            <person name="Niculita-Hirzel H."/>
            <person name="Oudot-Le Secq M.P."/>
            <person name="Peter M."/>
            <person name="Quesneville H."/>
            <person name="Rajashekar B."/>
            <person name="Reich M."/>
            <person name="Rouhier N."/>
            <person name="Schmutz J."/>
            <person name="Yin T."/>
            <person name="Chalot M."/>
            <person name="Henrissat B."/>
            <person name="Kuees U."/>
            <person name="Lucas S."/>
            <person name="Van de Peer Y."/>
            <person name="Podila G.K."/>
            <person name="Polle A."/>
            <person name="Pukkila P.J."/>
            <person name="Richardson P.M."/>
            <person name="Rouze P."/>
            <person name="Sanders I.R."/>
            <person name="Stajich J.E."/>
            <person name="Tunlid A."/>
            <person name="Tuskan G."/>
            <person name="Grigoriev I.V."/>
        </authorList>
    </citation>
    <scope>NUCLEOTIDE SEQUENCE [LARGE SCALE GENOMIC DNA]</scope>
    <source>
        <strain evidence="3">S238N-H82 / ATCC MYA-4686</strain>
    </source>
</reference>
<gene>
    <name evidence="2" type="ORF">LACBIDRAFT_328523</name>
</gene>
<evidence type="ECO:0000313" key="2">
    <source>
        <dbReference type="EMBL" id="EDR06792.1"/>
    </source>
</evidence>
<dbReference type="OrthoDB" id="3216045at2759"/>
<dbReference type="GeneID" id="6078162"/>
<dbReference type="KEGG" id="lbc:LACBIDRAFT_328523"/>
<dbReference type="EMBL" id="DS547107">
    <property type="protein sequence ID" value="EDR06792.1"/>
    <property type="molecule type" value="Genomic_DNA"/>
</dbReference>
<feature type="region of interest" description="Disordered" evidence="1">
    <location>
        <begin position="161"/>
        <end position="185"/>
    </location>
</feature>
<sequence>MYGTTTNPFARTLCCHCGLNIGNTDYLMSLLHHGQRPKDAHSSKKNNFITFFPYSVTAGIGLSSPNTSHSPVAGFGSVRCSMTKKHERKTSLSNNATGKPLNEEEQGAGPPLSLHLSTIMEADSSGILKHAPVPSTNTILAKCHSCSPFIINLNLLHTSSAAPPTSSGNCDPTTPDTRSSDGDADTSALDFCNTDITTQVIDTMCPSNHTDRSGLTQMGQS</sequence>
<dbReference type="Proteomes" id="UP000001194">
    <property type="component" value="Unassembled WGS sequence"/>
</dbReference>
<accession>B0DF50</accession>
<dbReference type="InParanoid" id="B0DF50"/>